<evidence type="ECO:0000256" key="1">
    <source>
        <dbReference type="SAM" id="Phobius"/>
    </source>
</evidence>
<dbReference type="AlphaFoldDB" id="A0A6F8PRX5"/>
<reference evidence="3" key="1">
    <citation type="submission" date="2019-11" db="EMBL/GenBank/DDBJ databases">
        <title>Isolation and characterization of two novel species in the genus Thiomicrorhabdus.</title>
        <authorList>
            <person name="Mochizuki J."/>
            <person name="Kojima H."/>
            <person name="Fukui M."/>
        </authorList>
    </citation>
    <scope>NUCLEOTIDE SEQUENCE [LARGE SCALE GENOMIC DNA]</scope>
    <source>
        <strain evidence="3">aks77</strain>
    </source>
</reference>
<dbReference type="KEGG" id="tse:THMIRHAS_01130"/>
<dbReference type="EMBL" id="AP021889">
    <property type="protein sequence ID" value="BBP44740.1"/>
    <property type="molecule type" value="Genomic_DNA"/>
</dbReference>
<protein>
    <submittedName>
        <fullName evidence="2">Uncharacterized protein</fullName>
    </submittedName>
</protein>
<keyword evidence="1" id="KW-0472">Membrane</keyword>
<gene>
    <name evidence="2" type="ORF">THMIRHAS_01130</name>
</gene>
<keyword evidence="3" id="KW-1185">Reference proteome</keyword>
<keyword evidence="1" id="KW-1133">Transmembrane helix</keyword>
<feature type="transmembrane region" description="Helical" evidence="1">
    <location>
        <begin position="19"/>
        <end position="39"/>
    </location>
</feature>
<sequence>MELGSAEHKKLLRNSILKIAWKTASIGIFLGILLIIPSLVRENSFSNGLAYAGWSIMLAFSSYALFIAWQKYRKVMKDF</sequence>
<feature type="transmembrane region" description="Helical" evidence="1">
    <location>
        <begin position="51"/>
        <end position="69"/>
    </location>
</feature>
<dbReference type="RefSeq" id="WP_173269286.1">
    <property type="nucleotide sequence ID" value="NZ_AP021889.1"/>
</dbReference>
<keyword evidence="1" id="KW-0812">Transmembrane</keyword>
<organism evidence="2 3">
    <name type="scientific">Thiosulfatimonas sediminis</name>
    <dbReference type="NCBI Taxonomy" id="2675054"/>
    <lineage>
        <taxon>Bacteria</taxon>
        <taxon>Pseudomonadati</taxon>
        <taxon>Pseudomonadota</taxon>
        <taxon>Gammaproteobacteria</taxon>
        <taxon>Thiotrichales</taxon>
        <taxon>Piscirickettsiaceae</taxon>
        <taxon>Thiosulfatimonas</taxon>
    </lineage>
</organism>
<dbReference type="Proteomes" id="UP000501726">
    <property type="component" value="Chromosome"/>
</dbReference>
<name>A0A6F8PRX5_9GAMM</name>
<evidence type="ECO:0000313" key="3">
    <source>
        <dbReference type="Proteomes" id="UP000501726"/>
    </source>
</evidence>
<accession>A0A6F8PRX5</accession>
<proteinExistence type="predicted"/>
<evidence type="ECO:0000313" key="2">
    <source>
        <dbReference type="EMBL" id="BBP44740.1"/>
    </source>
</evidence>